<gene>
    <name evidence="10" type="ORF">ACFOWZ_42555</name>
</gene>
<keyword evidence="7" id="KW-0411">Iron-sulfur</keyword>
<comment type="caution">
    <text evidence="10">The sequence shown here is derived from an EMBL/GenBank/DDBJ whole genome shotgun (WGS) entry which is preliminary data.</text>
</comment>
<feature type="domain" description="2Fe-2S ferredoxin-type" evidence="9">
    <location>
        <begin position="21"/>
        <end position="111"/>
    </location>
</feature>
<evidence type="ECO:0000256" key="7">
    <source>
        <dbReference type="ARBA" id="ARBA00023014"/>
    </source>
</evidence>
<dbReference type="InterPro" id="IPR036010">
    <property type="entry name" value="2Fe-2S_ferredoxin-like_sf"/>
</dbReference>
<keyword evidence="3" id="KW-0001">2Fe-2S</keyword>
<evidence type="ECO:0000259" key="9">
    <source>
        <dbReference type="PROSITE" id="PS51085"/>
    </source>
</evidence>
<protein>
    <submittedName>
        <fullName evidence="10">2Fe-2S iron-sulfur cluster-binding protein</fullName>
    </submittedName>
</protein>
<evidence type="ECO:0000256" key="8">
    <source>
        <dbReference type="ARBA" id="ARBA00034078"/>
    </source>
</evidence>
<proteinExistence type="inferred from homology"/>
<dbReference type="InterPro" id="IPR012675">
    <property type="entry name" value="Beta-grasp_dom_sf"/>
</dbReference>
<sequence length="127" mass="13906">MRRGAGTGPSATPDPVPPQRFEVEIEIDGVTARFEVHADEFVLEAASRQGLRLRALCRQGWCTRCAVRVTSGEIDQSASLRFYDEDRSAGFALVCTGRPCSPLRLVADQHEAMRAHRISSGLPVPRG</sequence>
<dbReference type="EMBL" id="JBHRZI010000046">
    <property type="protein sequence ID" value="MFC3898189.1"/>
    <property type="molecule type" value="Genomic_DNA"/>
</dbReference>
<dbReference type="Gene3D" id="3.10.20.30">
    <property type="match status" value="1"/>
</dbReference>
<evidence type="ECO:0000256" key="4">
    <source>
        <dbReference type="ARBA" id="ARBA00022723"/>
    </source>
</evidence>
<keyword evidence="11" id="KW-1185">Reference proteome</keyword>
<keyword evidence="4" id="KW-0479">Metal-binding</keyword>
<dbReference type="Proteomes" id="UP001595690">
    <property type="component" value="Unassembled WGS sequence"/>
</dbReference>
<evidence type="ECO:0000313" key="11">
    <source>
        <dbReference type="Proteomes" id="UP001595690"/>
    </source>
</evidence>
<evidence type="ECO:0000256" key="3">
    <source>
        <dbReference type="ARBA" id="ARBA00022714"/>
    </source>
</evidence>
<dbReference type="SUPFAM" id="SSF54292">
    <property type="entry name" value="2Fe-2S ferredoxin-like"/>
    <property type="match status" value="1"/>
</dbReference>
<dbReference type="RefSeq" id="WP_382379665.1">
    <property type="nucleotide sequence ID" value="NZ_JBHRZI010000046.1"/>
</dbReference>
<comment type="cofactor">
    <cofactor evidence="8">
        <name>[2Fe-2S] cluster</name>
        <dbReference type="ChEBI" id="CHEBI:190135"/>
    </cofactor>
</comment>
<evidence type="ECO:0000256" key="5">
    <source>
        <dbReference type="ARBA" id="ARBA00022982"/>
    </source>
</evidence>
<accession>A0ABV8C7W7</accession>
<comment type="similarity">
    <text evidence="1">Belongs to the 2Fe2S plant-type ferredoxin family.</text>
</comment>
<evidence type="ECO:0000256" key="2">
    <source>
        <dbReference type="ARBA" id="ARBA00022448"/>
    </source>
</evidence>
<dbReference type="PANTHER" id="PTHR43112:SF3">
    <property type="entry name" value="FERREDOXIN-2, CHLOROPLASTIC"/>
    <property type="match status" value="1"/>
</dbReference>
<name>A0ABV8C7W7_9PSEU</name>
<keyword evidence="5" id="KW-0249">Electron transport</keyword>
<dbReference type="CDD" id="cd00207">
    <property type="entry name" value="fer2"/>
    <property type="match status" value="1"/>
</dbReference>
<evidence type="ECO:0000256" key="6">
    <source>
        <dbReference type="ARBA" id="ARBA00023004"/>
    </source>
</evidence>
<reference evidence="11" key="1">
    <citation type="journal article" date="2019" name="Int. J. Syst. Evol. Microbiol.">
        <title>The Global Catalogue of Microorganisms (GCM) 10K type strain sequencing project: providing services to taxonomists for standard genome sequencing and annotation.</title>
        <authorList>
            <consortium name="The Broad Institute Genomics Platform"/>
            <consortium name="The Broad Institute Genome Sequencing Center for Infectious Disease"/>
            <person name="Wu L."/>
            <person name="Ma J."/>
        </authorList>
    </citation>
    <scope>NUCLEOTIDE SEQUENCE [LARGE SCALE GENOMIC DNA]</scope>
    <source>
        <strain evidence="11">CGMCC 4.7405</strain>
    </source>
</reference>
<dbReference type="PROSITE" id="PS51085">
    <property type="entry name" value="2FE2S_FER_2"/>
    <property type="match status" value="1"/>
</dbReference>
<dbReference type="PANTHER" id="PTHR43112">
    <property type="entry name" value="FERREDOXIN"/>
    <property type="match status" value="1"/>
</dbReference>
<keyword evidence="2" id="KW-0813">Transport</keyword>
<evidence type="ECO:0000256" key="1">
    <source>
        <dbReference type="ARBA" id="ARBA00007874"/>
    </source>
</evidence>
<dbReference type="Pfam" id="PF00111">
    <property type="entry name" value="Fer2"/>
    <property type="match status" value="1"/>
</dbReference>
<keyword evidence="6" id="KW-0408">Iron</keyword>
<dbReference type="InterPro" id="IPR001041">
    <property type="entry name" value="2Fe-2S_ferredoxin-type"/>
</dbReference>
<organism evidence="10 11">
    <name type="scientific">Lentzea rhizosphaerae</name>
    <dbReference type="NCBI Taxonomy" id="2041025"/>
    <lineage>
        <taxon>Bacteria</taxon>
        <taxon>Bacillati</taxon>
        <taxon>Actinomycetota</taxon>
        <taxon>Actinomycetes</taxon>
        <taxon>Pseudonocardiales</taxon>
        <taxon>Pseudonocardiaceae</taxon>
        <taxon>Lentzea</taxon>
    </lineage>
</organism>
<evidence type="ECO:0000313" key="10">
    <source>
        <dbReference type="EMBL" id="MFC3898189.1"/>
    </source>
</evidence>